<dbReference type="Pfam" id="PF03843">
    <property type="entry name" value="Slp"/>
    <property type="match status" value="1"/>
</dbReference>
<dbReference type="STRING" id="43775.SAMN04489760_12221"/>
<dbReference type="OrthoDB" id="5397282at2"/>
<keyword evidence="3" id="KW-1185">Reference proteome</keyword>
<organism evidence="2 3">
    <name type="scientific">Syntrophus gentianae</name>
    <dbReference type="NCBI Taxonomy" id="43775"/>
    <lineage>
        <taxon>Bacteria</taxon>
        <taxon>Pseudomonadati</taxon>
        <taxon>Thermodesulfobacteriota</taxon>
        <taxon>Syntrophia</taxon>
        <taxon>Syntrophales</taxon>
        <taxon>Syntrophaceae</taxon>
        <taxon>Syntrophus</taxon>
    </lineage>
</organism>
<sequence length="189" mass="20830">MGRWIAFPFAENGVAMIRGTRLLIFFSSFLIISTLFITGCNSVISKPVLDSVDRTITFPELKDHPERFLGKTVLFGGEIVTTTVKKGETWIEVVQKPLDRESQPRDTDQSEGRFLILFKGSLDPAIYVTGRKIAVAGEVQGKKVLPLSEMEYSYPVILPGECHVWQPAELYGGPRFGIGVGIGVGGVIR</sequence>
<dbReference type="EMBL" id="FOBS01000022">
    <property type="protein sequence ID" value="SEM55982.1"/>
    <property type="molecule type" value="Genomic_DNA"/>
</dbReference>
<accession>A0A1H7ZBP7</accession>
<dbReference type="InterPro" id="IPR004658">
    <property type="entry name" value="OMP_Slp"/>
</dbReference>
<proteinExistence type="predicted"/>
<keyword evidence="1" id="KW-1133">Transmembrane helix</keyword>
<evidence type="ECO:0000313" key="3">
    <source>
        <dbReference type="Proteomes" id="UP000198744"/>
    </source>
</evidence>
<evidence type="ECO:0000256" key="1">
    <source>
        <dbReference type="SAM" id="Phobius"/>
    </source>
</evidence>
<keyword evidence="2" id="KW-0449">Lipoprotein</keyword>
<dbReference type="RefSeq" id="WP_093884159.1">
    <property type="nucleotide sequence ID" value="NZ_FOBS01000022.1"/>
</dbReference>
<name>A0A1H7ZBP7_9BACT</name>
<reference evidence="2 3" key="1">
    <citation type="submission" date="2016-10" db="EMBL/GenBank/DDBJ databases">
        <authorList>
            <person name="de Groot N.N."/>
        </authorList>
    </citation>
    <scope>NUCLEOTIDE SEQUENCE [LARGE SCALE GENOMIC DNA]</scope>
    <source>
        <strain evidence="2 3">DSM 8423</strain>
    </source>
</reference>
<dbReference type="GO" id="GO:0019867">
    <property type="term" value="C:outer membrane"/>
    <property type="evidence" value="ECO:0007669"/>
    <property type="project" value="InterPro"/>
</dbReference>
<feature type="transmembrane region" description="Helical" evidence="1">
    <location>
        <begin position="22"/>
        <end position="44"/>
    </location>
</feature>
<dbReference type="Proteomes" id="UP000198744">
    <property type="component" value="Unassembled WGS sequence"/>
</dbReference>
<protein>
    <submittedName>
        <fullName evidence="2">Outer membrane lipoprotein</fullName>
    </submittedName>
</protein>
<dbReference type="PANTHER" id="PTHR37530:SF1">
    <property type="entry name" value="OUTER MEMBRANE PROTEIN SLP"/>
    <property type="match status" value="1"/>
</dbReference>
<dbReference type="AlphaFoldDB" id="A0A1H7ZBP7"/>
<gene>
    <name evidence="2" type="ORF">SAMN04489760_12221</name>
</gene>
<keyword evidence="1" id="KW-0472">Membrane</keyword>
<dbReference type="PANTHER" id="PTHR37530">
    <property type="entry name" value="OUTER MEMBRANE PROTEIN SLP"/>
    <property type="match status" value="1"/>
</dbReference>
<keyword evidence="1" id="KW-0812">Transmembrane</keyword>
<evidence type="ECO:0000313" key="2">
    <source>
        <dbReference type="EMBL" id="SEM55982.1"/>
    </source>
</evidence>